<reference evidence="1" key="1">
    <citation type="submission" date="2021-04" db="EMBL/GenBank/DDBJ databases">
        <authorList>
            <person name="Hartkoorn R.C."/>
            <person name="Beaudoing E."/>
            <person name="Hot D."/>
        </authorList>
    </citation>
    <scope>NUCLEOTIDE SEQUENCE</scope>
    <source>
        <strain evidence="1">NRRL B-16292</strain>
    </source>
</reference>
<accession>A0ABY5VLP4</accession>
<proteinExistence type="predicted"/>
<evidence type="ECO:0000313" key="2">
    <source>
        <dbReference type="Proteomes" id="UP001059617"/>
    </source>
</evidence>
<protein>
    <submittedName>
        <fullName evidence="1">2'-5' RNA ligase family protein</fullName>
    </submittedName>
</protein>
<organism evidence="1 2">
    <name type="scientific">Dactylosporangium fulvum</name>
    <dbReference type="NCBI Taxonomy" id="53359"/>
    <lineage>
        <taxon>Bacteria</taxon>
        <taxon>Bacillati</taxon>
        <taxon>Actinomycetota</taxon>
        <taxon>Actinomycetes</taxon>
        <taxon>Micromonosporales</taxon>
        <taxon>Micromonosporaceae</taxon>
        <taxon>Dactylosporangium</taxon>
    </lineage>
</organism>
<keyword evidence="2" id="KW-1185">Reference proteome</keyword>
<dbReference type="RefSeq" id="WP_259855650.1">
    <property type="nucleotide sequence ID" value="NZ_BAAAST010000244.1"/>
</dbReference>
<dbReference type="EMBL" id="CP073720">
    <property type="protein sequence ID" value="UWP78487.1"/>
    <property type="molecule type" value="Genomic_DNA"/>
</dbReference>
<dbReference type="Proteomes" id="UP001059617">
    <property type="component" value="Chromosome"/>
</dbReference>
<dbReference type="Pfam" id="PF13563">
    <property type="entry name" value="2_5_RNA_ligase2"/>
    <property type="match status" value="1"/>
</dbReference>
<name>A0ABY5VLP4_9ACTN</name>
<dbReference type="Gene3D" id="3.90.1140.10">
    <property type="entry name" value="Cyclic phosphodiesterase"/>
    <property type="match status" value="1"/>
</dbReference>
<dbReference type="SUPFAM" id="SSF55144">
    <property type="entry name" value="LigT-like"/>
    <property type="match status" value="1"/>
</dbReference>
<keyword evidence="1" id="KW-0436">Ligase</keyword>
<gene>
    <name evidence="1" type="ORF">Dfulv_25205</name>
</gene>
<sequence length="169" mass="18044">MQTALIVVVPEAEPVVGPLRAVLDPAASWGVPAHVTVLYPFLPPHRVDGTVLAALRDVVGATPRFGAALTRVAWFGDTVVWAAPEPDQPFRDLTTAVWRRFPETPPYGGAYDDVVPHLTIGDGAPGPRLEHAAAAVAPHLPIPFTVGAVRLISGEPGELWETVTEFPLR</sequence>
<dbReference type="InterPro" id="IPR009097">
    <property type="entry name" value="Cyclic_Pdiesterase"/>
</dbReference>
<reference evidence="1" key="2">
    <citation type="submission" date="2022-09" db="EMBL/GenBank/DDBJ databases">
        <title>Biosynthetic gene clusters of Dactylosporangioum fulvum.</title>
        <authorList>
            <person name="Caradec T."/>
        </authorList>
    </citation>
    <scope>NUCLEOTIDE SEQUENCE</scope>
    <source>
        <strain evidence="1">NRRL B-16292</strain>
    </source>
</reference>
<dbReference type="GO" id="GO:0016874">
    <property type="term" value="F:ligase activity"/>
    <property type="evidence" value="ECO:0007669"/>
    <property type="project" value="UniProtKB-KW"/>
</dbReference>
<evidence type="ECO:0000313" key="1">
    <source>
        <dbReference type="EMBL" id="UWP78487.1"/>
    </source>
</evidence>